<comment type="caution">
    <text evidence="8">The sequence shown here is derived from an EMBL/GenBank/DDBJ whole genome shotgun (WGS) entry which is preliminary data.</text>
</comment>
<feature type="chain" id="PRO_5034365702" evidence="6">
    <location>
        <begin position="22"/>
        <end position="473"/>
    </location>
</feature>
<evidence type="ECO:0000313" key="8">
    <source>
        <dbReference type="EMBL" id="GGZ66108.1"/>
    </source>
</evidence>
<gene>
    <name evidence="8" type="primary">arsB</name>
    <name evidence="8" type="ORF">GCM10011274_25670</name>
</gene>
<dbReference type="PANTHER" id="PTHR10342:SF274">
    <property type="entry name" value="ARYLSULFATASE B"/>
    <property type="match status" value="1"/>
</dbReference>
<evidence type="ECO:0000256" key="3">
    <source>
        <dbReference type="ARBA" id="ARBA00022801"/>
    </source>
</evidence>
<keyword evidence="3" id="KW-0378">Hydrolase</keyword>
<evidence type="ECO:0000256" key="6">
    <source>
        <dbReference type="SAM" id="SignalP"/>
    </source>
</evidence>
<keyword evidence="5" id="KW-0325">Glycoprotein</keyword>
<evidence type="ECO:0000256" key="5">
    <source>
        <dbReference type="ARBA" id="ARBA00023180"/>
    </source>
</evidence>
<dbReference type="InterPro" id="IPR047115">
    <property type="entry name" value="ARSB"/>
</dbReference>
<evidence type="ECO:0000256" key="4">
    <source>
        <dbReference type="ARBA" id="ARBA00022837"/>
    </source>
</evidence>
<dbReference type="InterPro" id="IPR017850">
    <property type="entry name" value="Alkaline_phosphatase_core_sf"/>
</dbReference>
<proteinExistence type="inferred from homology"/>
<keyword evidence="4" id="KW-0106">Calcium</keyword>
<dbReference type="SUPFAM" id="SSF53649">
    <property type="entry name" value="Alkaline phosphatase-like"/>
    <property type="match status" value="1"/>
</dbReference>
<evidence type="ECO:0000256" key="1">
    <source>
        <dbReference type="ARBA" id="ARBA00008779"/>
    </source>
</evidence>
<evidence type="ECO:0000313" key="9">
    <source>
        <dbReference type="Proteomes" id="UP000622604"/>
    </source>
</evidence>
<organism evidence="8 9">
    <name type="scientific">Paraglaciecola chathamensis</name>
    <dbReference type="NCBI Taxonomy" id="368405"/>
    <lineage>
        <taxon>Bacteria</taxon>
        <taxon>Pseudomonadati</taxon>
        <taxon>Pseudomonadota</taxon>
        <taxon>Gammaproteobacteria</taxon>
        <taxon>Alteromonadales</taxon>
        <taxon>Alteromonadaceae</taxon>
        <taxon>Paraglaciecola</taxon>
    </lineage>
</organism>
<feature type="signal peptide" evidence="6">
    <location>
        <begin position="1"/>
        <end position="21"/>
    </location>
</feature>
<dbReference type="GO" id="GO:0046872">
    <property type="term" value="F:metal ion binding"/>
    <property type="evidence" value="ECO:0007669"/>
    <property type="project" value="UniProtKB-KW"/>
</dbReference>
<dbReference type="EMBL" id="BMZC01000006">
    <property type="protein sequence ID" value="GGZ66108.1"/>
    <property type="molecule type" value="Genomic_DNA"/>
</dbReference>
<dbReference type="InterPro" id="IPR024607">
    <property type="entry name" value="Sulfatase_CS"/>
</dbReference>
<dbReference type="PROSITE" id="PS51257">
    <property type="entry name" value="PROKAR_LIPOPROTEIN"/>
    <property type="match status" value="1"/>
</dbReference>
<dbReference type="Gene3D" id="3.40.720.10">
    <property type="entry name" value="Alkaline Phosphatase, subunit A"/>
    <property type="match status" value="1"/>
</dbReference>
<sequence length="473" mass="52542">MISMKKTHYLIGICCAFLLQACQGSGSSSVVTKQENNQATGAPNILFILLDDLGYGDVGYLGSQIQTPNIDNLASQGVTLKHGYAYPICSPTRAALMTGKNPLNFGIDGPMENDAMLPEDLTTMPERFQEAGYQTWMVGKWHLGMAKRSAMPHNRGFDDFYGFLGGFVDYYTHVYFGGLDWQNNDTSLREEGFVTELLTAKAIDKITHFKGDKPFFMYLSYSAPHTPLQYVPNAINDYSGFESKDRQVFADMTSDVDQDIGEVLAALDKRGIAENTIVVFMSDNGGNLEAGANNGSLQGGKSSVYEGGVRVPVLIRWPAQLQSKTMTQPMFTQDWAPTLLEAANIDYQPNDFDGVSQFVNLKEAQEKTFKREVVVGTAKQKAVYQWPWKLIVDAKGNKHLFNLSQDEFEHSDVAMEHPELVAQLMSELTLLPHLPSKAAKGPPPESLFLDAHGLFDYNVRKAETRKPWLETAL</sequence>
<keyword evidence="2" id="KW-0479">Metal-binding</keyword>
<dbReference type="PROSITE" id="PS00523">
    <property type="entry name" value="SULFATASE_1"/>
    <property type="match status" value="1"/>
</dbReference>
<comment type="similarity">
    <text evidence="1">Belongs to the sulfatase family.</text>
</comment>
<evidence type="ECO:0000256" key="2">
    <source>
        <dbReference type="ARBA" id="ARBA00022723"/>
    </source>
</evidence>
<feature type="domain" description="Sulfatase N-terminal" evidence="7">
    <location>
        <begin position="43"/>
        <end position="345"/>
    </location>
</feature>
<dbReference type="PROSITE" id="PS00149">
    <property type="entry name" value="SULFATASE_2"/>
    <property type="match status" value="1"/>
</dbReference>
<dbReference type="Proteomes" id="UP000622604">
    <property type="component" value="Unassembled WGS sequence"/>
</dbReference>
<accession>A0A8H9M4T8</accession>
<name>A0A8H9M4T8_9ALTE</name>
<dbReference type="CDD" id="cd16029">
    <property type="entry name" value="4-S"/>
    <property type="match status" value="1"/>
</dbReference>
<reference evidence="8" key="2">
    <citation type="submission" date="2020-09" db="EMBL/GenBank/DDBJ databases">
        <authorList>
            <person name="Sun Q."/>
            <person name="Kim S."/>
        </authorList>
    </citation>
    <scope>NUCLEOTIDE SEQUENCE</scope>
    <source>
        <strain evidence="8">KCTC 32337</strain>
    </source>
</reference>
<protein>
    <submittedName>
        <fullName evidence="8">Arylsulfatase</fullName>
    </submittedName>
</protein>
<dbReference type="Pfam" id="PF00884">
    <property type="entry name" value="Sulfatase"/>
    <property type="match status" value="1"/>
</dbReference>
<dbReference type="Gene3D" id="3.30.1120.10">
    <property type="match status" value="1"/>
</dbReference>
<dbReference type="GO" id="GO:0008484">
    <property type="term" value="F:sulfuric ester hydrolase activity"/>
    <property type="evidence" value="ECO:0007669"/>
    <property type="project" value="InterPro"/>
</dbReference>
<reference evidence="8" key="1">
    <citation type="journal article" date="2014" name="Int. J. Syst. Evol. Microbiol.">
        <title>Complete genome sequence of Corynebacterium casei LMG S-19264T (=DSM 44701T), isolated from a smear-ripened cheese.</title>
        <authorList>
            <consortium name="US DOE Joint Genome Institute (JGI-PGF)"/>
            <person name="Walter F."/>
            <person name="Albersmeier A."/>
            <person name="Kalinowski J."/>
            <person name="Ruckert C."/>
        </authorList>
    </citation>
    <scope>NUCLEOTIDE SEQUENCE</scope>
    <source>
        <strain evidence="8">KCTC 32337</strain>
    </source>
</reference>
<dbReference type="AlphaFoldDB" id="A0A8H9M4T8"/>
<dbReference type="PANTHER" id="PTHR10342">
    <property type="entry name" value="ARYLSULFATASE"/>
    <property type="match status" value="1"/>
</dbReference>
<keyword evidence="6" id="KW-0732">Signal</keyword>
<evidence type="ECO:0000259" key="7">
    <source>
        <dbReference type="Pfam" id="PF00884"/>
    </source>
</evidence>
<dbReference type="InterPro" id="IPR000917">
    <property type="entry name" value="Sulfatase_N"/>
</dbReference>